<dbReference type="InterPro" id="IPR052523">
    <property type="entry name" value="Trichothecene_AcTrans"/>
</dbReference>
<sequence>MTPVEPPPRPALPLAPQSVTNWTLRRATNDDLDDLTRIAIAAFAYDRQWNYRYPHAAEFPEDHYKYTRIRYGEWLDANTTPRCIIMVAECFSPEDPGGKKVAAFSIWRVPPAHDTTEDDVDITDKLKPPSPNPDRRDASQMHMKAYRLATEFAQTKFFDRLLGHRQISLAQLATDPAYFRRGAATKLVEWGIEMLARKQNLPISLFAGPMGYRLYQRMGFRSVVMATVQVSGEKEELMFPGMVWKDGLREEKEQVWDEEGVPQLFVVAEPPN</sequence>
<evidence type="ECO:0000313" key="3">
    <source>
        <dbReference type="Proteomes" id="UP001283341"/>
    </source>
</evidence>
<comment type="caution">
    <text evidence="2">The sequence shown here is derived from an EMBL/GenBank/DDBJ whole genome shotgun (WGS) entry which is preliminary data.</text>
</comment>
<protein>
    <recommendedName>
        <fullName evidence="4">Acyl-CoA N-acyltransferase</fullName>
    </recommendedName>
</protein>
<dbReference type="AlphaFoldDB" id="A0AAE0MBJ3"/>
<feature type="region of interest" description="Disordered" evidence="1">
    <location>
        <begin position="115"/>
        <end position="138"/>
    </location>
</feature>
<dbReference type="PANTHER" id="PTHR42791:SF2">
    <property type="entry name" value="N-ACETYLTRANSFERASE DOMAIN-CONTAINING PROTEIN"/>
    <property type="match status" value="1"/>
</dbReference>
<feature type="compositionally biased region" description="Basic and acidic residues" evidence="1">
    <location>
        <begin position="122"/>
        <end position="138"/>
    </location>
</feature>
<accession>A0AAE0MBJ3</accession>
<dbReference type="PANTHER" id="PTHR42791">
    <property type="entry name" value="GNAT FAMILY ACETYLTRANSFERASE"/>
    <property type="match status" value="1"/>
</dbReference>
<dbReference type="Proteomes" id="UP001283341">
    <property type="component" value="Unassembled WGS sequence"/>
</dbReference>
<organism evidence="2 3">
    <name type="scientific">Apodospora peruviana</name>
    <dbReference type="NCBI Taxonomy" id="516989"/>
    <lineage>
        <taxon>Eukaryota</taxon>
        <taxon>Fungi</taxon>
        <taxon>Dikarya</taxon>
        <taxon>Ascomycota</taxon>
        <taxon>Pezizomycotina</taxon>
        <taxon>Sordariomycetes</taxon>
        <taxon>Sordariomycetidae</taxon>
        <taxon>Sordariales</taxon>
        <taxon>Lasiosphaeriaceae</taxon>
        <taxon>Apodospora</taxon>
    </lineage>
</organism>
<reference evidence="2" key="2">
    <citation type="submission" date="2023-06" db="EMBL/GenBank/DDBJ databases">
        <authorList>
            <consortium name="Lawrence Berkeley National Laboratory"/>
            <person name="Haridas S."/>
            <person name="Hensen N."/>
            <person name="Bonometti L."/>
            <person name="Westerberg I."/>
            <person name="Brannstrom I.O."/>
            <person name="Guillou S."/>
            <person name="Cros-Aarteil S."/>
            <person name="Calhoun S."/>
            <person name="Kuo A."/>
            <person name="Mondo S."/>
            <person name="Pangilinan J."/>
            <person name="Riley R."/>
            <person name="Labutti K."/>
            <person name="Andreopoulos B."/>
            <person name="Lipzen A."/>
            <person name="Chen C."/>
            <person name="Yanf M."/>
            <person name="Daum C."/>
            <person name="Ng V."/>
            <person name="Clum A."/>
            <person name="Steindorff A."/>
            <person name="Ohm R."/>
            <person name="Martin F."/>
            <person name="Silar P."/>
            <person name="Natvig D."/>
            <person name="Lalanne C."/>
            <person name="Gautier V."/>
            <person name="Ament-Velasquez S.L."/>
            <person name="Kruys A."/>
            <person name="Hutchinson M.I."/>
            <person name="Powell A.J."/>
            <person name="Barry K."/>
            <person name="Miller A.N."/>
            <person name="Grigoriev I.V."/>
            <person name="Debuchy R."/>
            <person name="Gladieux P."/>
            <person name="Thoren M.H."/>
            <person name="Johannesson H."/>
        </authorList>
    </citation>
    <scope>NUCLEOTIDE SEQUENCE</scope>
    <source>
        <strain evidence="2">CBS 118394</strain>
    </source>
</reference>
<evidence type="ECO:0008006" key="4">
    <source>
        <dbReference type="Google" id="ProtNLM"/>
    </source>
</evidence>
<name>A0AAE0MBJ3_9PEZI</name>
<gene>
    <name evidence="2" type="ORF">B0H66DRAFT_472070</name>
</gene>
<evidence type="ECO:0000256" key="1">
    <source>
        <dbReference type="SAM" id="MobiDB-lite"/>
    </source>
</evidence>
<proteinExistence type="predicted"/>
<reference evidence="2" key="1">
    <citation type="journal article" date="2023" name="Mol. Phylogenet. Evol.">
        <title>Genome-scale phylogeny and comparative genomics of the fungal order Sordariales.</title>
        <authorList>
            <person name="Hensen N."/>
            <person name="Bonometti L."/>
            <person name="Westerberg I."/>
            <person name="Brannstrom I.O."/>
            <person name="Guillou S."/>
            <person name="Cros-Aarteil S."/>
            <person name="Calhoun S."/>
            <person name="Haridas S."/>
            <person name="Kuo A."/>
            <person name="Mondo S."/>
            <person name="Pangilinan J."/>
            <person name="Riley R."/>
            <person name="LaButti K."/>
            <person name="Andreopoulos B."/>
            <person name="Lipzen A."/>
            <person name="Chen C."/>
            <person name="Yan M."/>
            <person name="Daum C."/>
            <person name="Ng V."/>
            <person name="Clum A."/>
            <person name="Steindorff A."/>
            <person name="Ohm R.A."/>
            <person name="Martin F."/>
            <person name="Silar P."/>
            <person name="Natvig D.O."/>
            <person name="Lalanne C."/>
            <person name="Gautier V."/>
            <person name="Ament-Velasquez S.L."/>
            <person name="Kruys A."/>
            <person name="Hutchinson M.I."/>
            <person name="Powell A.J."/>
            <person name="Barry K."/>
            <person name="Miller A.N."/>
            <person name="Grigoriev I.V."/>
            <person name="Debuchy R."/>
            <person name="Gladieux P."/>
            <person name="Hiltunen Thoren M."/>
            <person name="Johannesson H."/>
        </authorList>
    </citation>
    <scope>NUCLEOTIDE SEQUENCE</scope>
    <source>
        <strain evidence="2">CBS 118394</strain>
    </source>
</reference>
<dbReference type="SUPFAM" id="SSF55729">
    <property type="entry name" value="Acyl-CoA N-acyltransferases (Nat)"/>
    <property type="match status" value="1"/>
</dbReference>
<dbReference type="InterPro" id="IPR016181">
    <property type="entry name" value="Acyl_CoA_acyltransferase"/>
</dbReference>
<dbReference type="EMBL" id="JAUEDM010000002">
    <property type="protein sequence ID" value="KAK3325009.1"/>
    <property type="molecule type" value="Genomic_DNA"/>
</dbReference>
<keyword evidence="3" id="KW-1185">Reference proteome</keyword>
<evidence type="ECO:0000313" key="2">
    <source>
        <dbReference type="EMBL" id="KAK3325009.1"/>
    </source>
</evidence>
<dbReference type="Gene3D" id="3.40.630.30">
    <property type="match status" value="1"/>
</dbReference>